<reference evidence="2 3" key="1">
    <citation type="submission" date="2024-10" db="EMBL/GenBank/DDBJ databases">
        <title>Updated reference genomes for cyclostephanoid diatoms.</title>
        <authorList>
            <person name="Roberts W.R."/>
            <person name="Alverson A.J."/>
        </authorList>
    </citation>
    <scope>NUCLEOTIDE SEQUENCE [LARGE SCALE GENOMIC DNA]</scope>
    <source>
        <strain evidence="2 3">AJA232-27</strain>
    </source>
</reference>
<evidence type="ECO:0008006" key="4">
    <source>
        <dbReference type="Google" id="ProtNLM"/>
    </source>
</evidence>
<sequence>MTSDTERQQYELRTLHSYLLTILPSTPLPPDNLLLSPNSLAIQSAIAGIENQLTKLERDEKLRRKFMNEKGSGNPSSSSSASGGNSAAGNKSMKTMMKKENDDEEDMDDEYVKMTKEDADAAAATKSTTTTAAAAKSTNDDDDDTKMDDDWEETDRRIDDLTDGKSVVQEDSETEQTNTDDDEYFRYLASTTIAKIAAAKLHVVTPLGALALVLHIALLIKGGERSGSGSGAAAGGSYGDNELRCTGVPPPEDGKGSGGFAPPVRELPPGVLVPDSWEESAVLKKTVDGKEAAQTIAFRYWRGGGGGMLGGVAPTTVYLTLQLLPSTSTEGMEEVHVTFGLRQEGQSAKQPQQPPRPHLTVRLGMHVNLDGFKTAKKSASTGTISPTLFYISLSELLSRFDATFSGVLSPIAVKTIETNAQLKLLENAQPVPPPTAPMVDMFDGVRATVPPTMPFDPPLDSTHGDDATKTRKRGDFEGDLLPGGPLQPPFGIEDNRAIPPGSQVGPDHPIFDRTFGEDDYYDYNEDYQYGPGMGGRDGFGLPGLPSGMGMRPR</sequence>
<name>A0ABD3M2V4_9STRA</name>
<feature type="region of interest" description="Disordered" evidence="1">
    <location>
        <begin position="225"/>
        <end position="267"/>
    </location>
</feature>
<comment type="caution">
    <text evidence="2">The sequence shown here is derived from an EMBL/GenBank/DDBJ whole genome shotgun (WGS) entry which is preliminary data.</text>
</comment>
<protein>
    <recommendedName>
        <fullName evidence="4">Proteasome inhibitor PI31 subunit</fullName>
    </recommendedName>
</protein>
<feature type="compositionally biased region" description="Acidic residues" evidence="1">
    <location>
        <begin position="170"/>
        <end position="179"/>
    </location>
</feature>
<keyword evidence="3" id="KW-1185">Reference proteome</keyword>
<feature type="region of interest" description="Disordered" evidence="1">
    <location>
        <begin position="118"/>
        <end position="179"/>
    </location>
</feature>
<evidence type="ECO:0000313" key="2">
    <source>
        <dbReference type="EMBL" id="KAL3756411.1"/>
    </source>
</evidence>
<organism evidence="2 3">
    <name type="scientific">Discostella pseudostelligera</name>
    <dbReference type="NCBI Taxonomy" id="259834"/>
    <lineage>
        <taxon>Eukaryota</taxon>
        <taxon>Sar</taxon>
        <taxon>Stramenopiles</taxon>
        <taxon>Ochrophyta</taxon>
        <taxon>Bacillariophyta</taxon>
        <taxon>Coscinodiscophyceae</taxon>
        <taxon>Thalassiosirophycidae</taxon>
        <taxon>Stephanodiscales</taxon>
        <taxon>Stephanodiscaceae</taxon>
        <taxon>Discostella</taxon>
    </lineage>
</organism>
<feature type="compositionally biased region" description="Low complexity" evidence="1">
    <location>
        <begin position="71"/>
        <end position="92"/>
    </location>
</feature>
<dbReference type="AlphaFoldDB" id="A0ABD3M2V4"/>
<feature type="compositionally biased region" description="Low complexity" evidence="1">
    <location>
        <begin position="121"/>
        <end position="137"/>
    </location>
</feature>
<accession>A0ABD3M2V4</accession>
<feature type="compositionally biased region" description="Basic and acidic residues" evidence="1">
    <location>
        <begin position="154"/>
        <end position="163"/>
    </location>
</feature>
<evidence type="ECO:0000313" key="3">
    <source>
        <dbReference type="Proteomes" id="UP001530293"/>
    </source>
</evidence>
<gene>
    <name evidence="2" type="ORF">ACHAWU_007682</name>
</gene>
<feature type="region of interest" description="Disordered" evidence="1">
    <location>
        <begin position="67"/>
        <end position="92"/>
    </location>
</feature>
<proteinExistence type="predicted"/>
<feature type="compositionally biased region" description="Acidic residues" evidence="1">
    <location>
        <begin position="140"/>
        <end position="153"/>
    </location>
</feature>
<dbReference type="Proteomes" id="UP001530293">
    <property type="component" value="Unassembled WGS sequence"/>
</dbReference>
<feature type="compositionally biased region" description="Gly residues" evidence="1">
    <location>
        <begin position="225"/>
        <end position="238"/>
    </location>
</feature>
<dbReference type="EMBL" id="JALLBG020000305">
    <property type="protein sequence ID" value="KAL3756411.1"/>
    <property type="molecule type" value="Genomic_DNA"/>
</dbReference>
<evidence type="ECO:0000256" key="1">
    <source>
        <dbReference type="SAM" id="MobiDB-lite"/>
    </source>
</evidence>